<feature type="region of interest" description="Disordered" evidence="7">
    <location>
        <begin position="1"/>
        <end position="37"/>
    </location>
</feature>
<keyword evidence="6" id="KW-0175">Coiled coil</keyword>
<dbReference type="Gene3D" id="3.40.50.150">
    <property type="entry name" value="Vaccinia Virus protein VP39"/>
    <property type="match status" value="1"/>
</dbReference>
<dbReference type="InterPro" id="IPR036938">
    <property type="entry name" value="PAP2/HPO_sf"/>
</dbReference>
<dbReference type="GO" id="GO:0006644">
    <property type="term" value="P:phospholipid metabolic process"/>
    <property type="evidence" value="ECO:0007669"/>
    <property type="project" value="InterPro"/>
</dbReference>
<keyword evidence="11" id="KW-1185">Reference proteome</keyword>
<evidence type="ECO:0000256" key="3">
    <source>
        <dbReference type="ARBA" id="ARBA00022692"/>
    </source>
</evidence>
<evidence type="ECO:0000256" key="7">
    <source>
        <dbReference type="SAM" id="MobiDB-lite"/>
    </source>
</evidence>
<dbReference type="PANTHER" id="PTHR10165:SF35">
    <property type="entry name" value="RE23632P"/>
    <property type="match status" value="1"/>
</dbReference>
<feature type="coiled-coil region" evidence="6">
    <location>
        <begin position="384"/>
        <end position="411"/>
    </location>
</feature>
<dbReference type="Gene3D" id="1.20.144.10">
    <property type="entry name" value="Phosphatidic acid phosphatase type 2/haloperoxidase"/>
    <property type="match status" value="1"/>
</dbReference>
<feature type="transmembrane region" description="Helical" evidence="8">
    <location>
        <begin position="517"/>
        <end position="534"/>
    </location>
</feature>
<feature type="region of interest" description="Disordered" evidence="7">
    <location>
        <begin position="189"/>
        <end position="208"/>
    </location>
</feature>
<feature type="transmembrane region" description="Helical" evidence="8">
    <location>
        <begin position="613"/>
        <end position="632"/>
    </location>
</feature>
<feature type="domain" description="Phosphatidic acid phosphatase type 2/haloperoxidase" evidence="9">
    <location>
        <begin position="515"/>
        <end position="659"/>
    </location>
</feature>
<comment type="subcellular location">
    <subcellularLocation>
        <location evidence="1">Membrane</location>
        <topology evidence="1">Multi-pass membrane protein</topology>
    </subcellularLocation>
</comment>
<dbReference type="OrthoDB" id="2013972at2759"/>
<reference evidence="10" key="1">
    <citation type="journal article" date="2020" name="Stud. Mycol.">
        <title>101 Dothideomycetes genomes: a test case for predicting lifestyles and emergence of pathogens.</title>
        <authorList>
            <person name="Haridas S."/>
            <person name="Albert R."/>
            <person name="Binder M."/>
            <person name="Bloem J."/>
            <person name="Labutti K."/>
            <person name="Salamov A."/>
            <person name="Andreopoulos B."/>
            <person name="Baker S."/>
            <person name="Barry K."/>
            <person name="Bills G."/>
            <person name="Bluhm B."/>
            <person name="Cannon C."/>
            <person name="Castanera R."/>
            <person name="Culley D."/>
            <person name="Daum C."/>
            <person name="Ezra D."/>
            <person name="Gonzalez J."/>
            <person name="Henrissat B."/>
            <person name="Kuo A."/>
            <person name="Liang C."/>
            <person name="Lipzen A."/>
            <person name="Lutzoni F."/>
            <person name="Magnuson J."/>
            <person name="Mondo S."/>
            <person name="Nolan M."/>
            <person name="Ohm R."/>
            <person name="Pangilinan J."/>
            <person name="Park H.-J."/>
            <person name="Ramirez L."/>
            <person name="Alfaro M."/>
            <person name="Sun H."/>
            <person name="Tritt A."/>
            <person name="Yoshinaga Y."/>
            <person name="Zwiers L.-H."/>
            <person name="Turgeon B."/>
            <person name="Goodwin S."/>
            <person name="Spatafora J."/>
            <person name="Crous P."/>
            <person name="Grigoriev I."/>
        </authorList>
    </citation>
    <scope>NUCLEOTIDE SEQUENCE</scope>
    <source>
        <strain evidence="10">CBS 113818</strain>
    </source>
</reference>
<dbReference type="SUPFAM" id="SSF48317">
    <property type="entry name" value="Acid phosphatase/Vanadium-dependent haloperoxidase"/>
    <property type="match status" value="1"/>
</dbReference>
<dbReference type="CDD" id="cd03390">
    <property type="entry name" value="PAP2_containing_1_like"/>
    <property type="match status" value="1"/>
</dbReference>
<feature type="transmembrane region" description="Helical" evidence="8">
    <location>
        <begin position="441"/>
        <end position="458"/>
    </location>
</feature>
<evidence type="ECO:0000259" key="9">
    <source>
        <dbReference type="SMART" id="SM00014"/>
    </source>
</evidence>
<dbReference type="Proteomes" id="UP000799424">
    <property type="component" value="Unassembled WGS sequence"/>
</dbReference>
<dbReference type="InterPro" id="IPR029063">
    <property type="entry name" value="SAM-dependent_MTases_sf"/>
</dbReference>
<comment type="similarity">
    <text evidence="2">Belongs to the PA-phosphatase related phosphoesterase family.</text>
</comment>
<accession>A0A6A6ZSI6</accession>
<protein>
    <submittedName>
        <fullName evidence="10">PAP2-domain-containing protein</fullName>
    </submittedName>
</protein>
<gene>
    <name evidence="10" type="ORF">CC86DRAFT_457591</name>
</gene>
<evidence type="ECO:0000313" key="11">
    <source>
        <dbReference type="Proteomes" id="UP000799424"/>
    </source>
</evidence>
<dbReference type="GO" id="GO:0008195">
    <property type="term" value="F:phosphatidate phosphatase activity"/>
    <property type="evidence" value="ECO:0007669"/>
    <property type="project" value="TreeGrafter"/>
</dbReference>
<dbReference type="SUPFAM" id="SSF53335">
    <property type="entry name" value="S-adenosyl-L-methionine-dependent methyltransferases"/>
    <property type="match status" value="1"/>
</dbReference>
<feature type="compositionally biased region" description="Low complexity" evidence="7">
    <location>
        <begin position="27"/>
        <end position="37"/>
    </location>
</feature>
<dbReference type="GO" id="GO:0046839">
    <property type="term" value="P:phospholipid dephosphorylation"/>
    <property type="evidence" value="ECO:0007669"/>
    <property type="project" value="TreeGrafter"/>
</dbReference>
<dbReference type="GO" id="GO:0016020">
    <property type="term" value="C:membrane"/>
    <property type="evidence" value="ECO:0007669"/>
    <property type="project" value="UniProtKB-SubCell"/>
</dbReference>
<evidence type="ECO:0000256" key="8">
    <source>
        <dbReference type="SAM" id="Phobius"/>
    </source>
</evidence>
<evidence type="ECO:0000256" key="5">
    <source>
        <dbReference type="ARBA" id="ARBA00023136"/>
    </source>
</evidence>
<keyword evidence="5 8" id="KW-0472">Membrane</keyword>
<sequence>MVEEAPPPESSVAALTASPPKRMRADSSSSSSIESTRSVRTLASEDLEYVHENGRTYGNDTYFLPCVYLPNNDFKQQDLLSLQHQVFLHALQGKLTTTRILPSTRRILDLGTGPGHWAVAMAQKYPRSEVVGIDMTEWDLNTTEATLGESKVIWEIDDLDVWGREPDLDTLTARLEQFDFFTDVSNRKPIDSPTRSRAQTGIGGLSQAGTSSESLLADPYTLVGQPTPGWHFSDVFELIHLRNMKGAFAHWEEVYAEIFKSLSPGGWVEIADYDLGEIPRPAKSSNKTELPLPTLRRLYASAIEASFKSGRPIGTFYMHASYLEEAGFTDIQTTQVNVPVGPWPRDEKQKSIGKLMLVVLMEMFEASALRLLGKYGDREKVWTLEEIETQIAIAQQEIAEWNARAEQGEVEGWRIAHDVINSPGFIGAAARFWQRSYASDYVGLAILITGYILIQFLAEPFHRMFFLDNLAIGYPHAEVERVPVSWLFIYAGAVPLGTLILWALLVRPGTHKAHVTLLGWFISMILTLFITDVIKNAVGRPRPDLIARCKPAPGTPAHELVTFEVCTETDHHVLHDGWRSFPSGHSSFSFSGLGYLSLFIAGQCHVYRPRADLARVLLALAPLLGAALIAISRCEDYRHDVYDVTVGSVLGMAVAHYTYRRYYPALRNRNCASPFANPMDEAGVKGFRRVKDDEEALRGAGEFELEDISGDEEEERVRR</sequence>
<evidence type="ECO:0000256" key="2">
    <source>
        <dbReference type="ARBA" id="ARBA00008816"/>
    </source>
</evidence>
<dbReference type="AlphaFoldDB" id="A0A6A6ZSI6"/>
<dbReference type="Pfam" id="PF13489">
    <property type="entry name" value="Methyltransf_23"/>
    <property type="match status" value="1"/>
</dbReference>
<dbReference type="EMBL" id="MU006231">
    <property type="protein sequence ID" value="KAF2824040.1"/>
    <property type="molecule type" value="Genomic_DNA"/>
</dbReference>
<evidence type="ECO:0000256" key="6">
    <source>
        <dbReference type="SAM" id="Coils"/>
    </source>
</evidence>
<feature type="transmembrane region" description="Helical" evidence="8">
    <location>
        <begin position="644"/>
        <end position="659"/>
    </location>
</feature>
<evidence type="ECO:0000256" key="4">
    <source>
        <dbReference type="ARBA" id="ARBA00022989"/>
    </source>
</evidence>
<dbReference type="CDD" id="cd02440">
    <property type="entry name" value="AdoMet_MTases"/>
    <property type="match status" value="1"/>
</dbReference>
<evidence type="ECO:0000313" key="10">
    <source>
        <dbReference type="EMBL" id="KAF2824040.1"/>
    </source>
</evidence>
<dbReference type="FunFam" id="1.20.144.10:FF:000017">
    <property type="entry name" value="Diacylglycerol pyrophosphate phosphatase 1"/>
    <property type="match status" value="1"/>
</dbReference>
<evidence type="ECO:0000256" key="1">
    <source>
        <dbReference type="ARBA" id="ARBA00004141"/>
    </source>
</evidence>
<name>A0A6A6ZSI6_9PLEO</name>
<dbReference type="InterPro" id="IPR043216">
    <property type="entry name" value="PAP-like"/>
</dbReference>
<dbReference type="PANTHER" id="PTHR10165">
    <property type="entry name" value="LIPID PHOSPHATE PHOSPHATASE"/>
    <property type="match status" value="1"/>
</dbReference>
<dbReference type="InterPro" id="IPR000326">
    <property type="entry name" value="PAP2/HPO"/>
</dbReference>
<dbReference type="SMART" id="SM00014">
    <property type="entry name" value="acidPPc"/>
    <property type="match status" value="1"/>
</dbReference>
<keyword evidence="3 8" id="KW-0812">Transmembrane</keyword>
<keyword evidence="4 8" id="KW-1133">Transmembrane helix</keyword>
<dbReference type="Pfam" id="PF01569">
    <property type="entry name" value="PAP2"/>
    <property type="match status" value="1"/>
</dbReference>
<feature type="transmembrane region" description="Helical" evidence="8">
    <location>
        <begin position="484"/>
        <end position="505"/>
    </location>
</feature>
<organism evidence="10 11">
    <name type="scientific">Ophiobolus disseminans</name>
    <dbReference type="NCBI Taxonomy" id="1469910"/>
    <lineage>
        <taxon>Eukaryota</taxon>
        <taxon>Fungi</taxon>
        <taxon>Dikarya</taxon>
        <taxon>Ascomycota</taxon>
        <taxon>Pezizomycotina</taxon>
        <taxon>Dothideomycetes</taxon>
        <taxon>Pleosporomycetidae</taxon>
        <taxon>Pleosporales</taxon>
        <taxon>Pleosporineae</taxon>
        <taxon>Phaeosphaeriaceae</taxon>
        <taxon>Ophiobolus</taxon>
    </lineage>
</organism>
<proteinExistence type="inferred from homology"/>